<accession>A0AAE1KMG9</accession>
<evidence type="ECO:0000256" key="1">
    <source>
        <dbReference type="SAM" id="MobiDB-lite"/>
    </source>
</evidence>
<reference evidence="2" key="1">
    <citation type="submission" date="2023-10" db="EMBL/GenBank/DDBJ databases">
        <title>Genome assemblies of two species of porcelain crab, Petrolisthes cinctipes and Petrolisthes manimaculis (Anomura: Porcellanidae).</title>
        <authorList>
            <person name="Angst P."/>
        </authorList>
    </citation>
    <scope>NUCLEOTIDE SEQUENCE</scope>
    <source>
        <strain evidence="2">PB745_01</strain>
        <tissue evidence="2">Gill</tissue>
    </source>
</reference>
<proteinExistence type="predicted"/>
<dbReference type="AlphaFoldDB" id="A0AAE1KMG9"/>
<protein>
    <submittedName>
        <fullName evidence="2">Uncharacterized protein</fullName>
    </submittedName>
</protein>
<name>A0AAE1KMG9_PETCI</name>
<dbReference type="EMBL" id="JAWQEG010001656">
    <property type="protein sequence ID" value="KAK3877569.1"/>
    <property type="molecule type" value="Genomic_DNA"/>
</dbReference>
<organism evidence="2 3">
    <name type="scientific">Petrolisthes cinctipes</name>
    <name type="common">Flat porcelain crab</name>
    <dbReference type="NCBI Taxonomy" id="88211"/>
    <lineage>
        <taxon>Eukaryota</taxon>
        <taxon>Metazoa</taxon>
        <taxon>Ecdysozoa</taxon>
        <taxon>Arthropoda</taxon>
        <taxon>Crustacea</taxon>
        <taxon>Multicrustacea</taxon>
        <taxon>Malacostraca</taxon>
        <taxon>Eumalacostraca</taxon>
        <taxon>Eucarida</taxon>
        <taxon>Decapoda</taxon>
        <taxon>Pleocyemata</taxon>
        <taxon>Anomura</taxon>
        <taxon>Galatheoidea</taxon>
        <taxon>Porcellanidae</taxon>
        <taxon>Petrolisthes</taxon>
    </lineage>
</organism>
<gene>
    <name evidence="2" type="ORF">Pcinc_017716</name>
</gene>
<evidence type="ECO:0000313" key="2">
    <source>
        <dbReference type="EMBL" id="KAK3877569.1"/>
    </source>
</evidence>
<evidence type="ECO:0000313" key="3">
    <source>
        <dbReference type="Proteomes" id="UP001286313"/>
    </source>
</evidence>
<keyword evidence="3" id="KW-1185">Reference proteome</keyword>
<comment type="caution">
    <text evidence="2">The sequence shown here is derived from an EMBL/GenBank/DDBJ whole genome shotgun (WGS) entry which is preliminary data.</text>
</comment>
<sequence>MILRSYSCNALYIYGNVEGEAGREDEEAEENEKMQAGVMRRGNYSIRDEVKQSEEAWQRKLLCEAPGGPTTRQSQHKWGGSVMVESSGGGTEMGVQVVLWWGGLMERNDGAEVMEKSVGER</sequence>
<dbReference type="Proteomes" id="UP001286313">
    <property type="component" value="Unassembled WGS sequence"/>
</dbReference>
<feature type="region of interest" description="Disordered" evidence="1">
    <location>
        <begin position="64"/>
        <end position="89"/>
    </location>
</feature>